<keyword evidence="1" id="KW-1133">Transmembrane helix</keyword>
<dbReference type="RefSeq" id="WP_089205091.1">
    <property type="nucleotide sequence ID" value="NZ_FZOD01000001.1"/>
</dbReference>
<dbReference type="PANTHER" id="PTHR35797">
    <property type="entry name" value="PROTEASE-RELATED"/>
    <property type="match status" value="1"/>
</dbReference>
<feature type="transmembrane region" description="Helical" evidence="1">
    <location>
        <begin position="33"/>
        <end position="56"/>
    </location>
</feature>
<dbReference type="GO" id="GO:0004175">
    <property type="term" value="F:endopeptidase activity"/>
    <property type="evidence" value="ECO:0007669"/>
    <property type="project" value="UniProtKB-ARBA"/>
</dbReference>
<dbReference type="GO" id="GO:0080120">
    <property type="term" value="P:CAAX-box protein maturation"/>
    <property type="evidence" value="ECO:0007669"/>
    <property type="project" value="UniProtKB-ARBA"/>
</dbReference>
<gene>
    <name evidence="3" type="ORF">SAMN05216276_100168</name>
</gene>
<feature type="transmembrane region" description="Helical" evidence="1">
    <location>
        <begin position="214"/>
        <end position="236"/>
    </location>
</feature>
<dbReference type="InterPro" id="IPR003675">
    <property type="entry name" value="Rce1/LyrA-like_dom"/>
</dbReference>
<reference evidence="3 4" key="1">
    <citation type="submission" date="2017-06" db="EMBL/GenBank/DDBJ databases">
        <authorList>
            <person name="Kim H.J."/>
            <person name="Triplett B.A."/>
        </authorList>
    </citation>
    <scope>NUCLEOTIDE SEQUENCE [LARGE SCALE GENOMIC DNA]</scope>
    <source>
        <strain evidence="3 4">CGMCC 4.2132</strain>
    </source>
</reference>
<feature type="domain" description="CAAX prenyl protease 2/Lysostaphin resistance protein A-like" evidence="2">
    <location>
        <begin position="155"/>
        <end position="255"/>
    </location>
</feature>
<sequence length="306" mass="32646">MPRRSADLWLFLLLAFGLSWLFALPLWLTGASLGSLMVTVVGFAMMLTPTLGVLAVRLYGRRKGQPGTTWREWAVRTGLSLGERRGRTFALIALAWFGTPLLVVVAIALSAALGLLSVDLGGLSLFRQSLATATPGQALPLEPEVLFAVQIVSMVLIAPLINSIPAFGEEWGWRGWLLPRLMPLGTWKALLVSGVIWGAWHAPLTLRGYNYPELGAWAAPMFVIFCVVFGVVLGWLRLYSGSVWPAVIGHGSLNASGGLVLLIGDAADPPNLVAGITGLVGSALLAVISAVLLKSRPIRHIDSVAV</sequence>
<dbReference type="EMBL" id="FZOD01000001">
    <property type="protein sequence ID" value="SNR89533.1"/>
    <property type="molecule type" value="Genomic_DNA"/>
</dbReference>
<keyword evidence="3" id="KW-0645">Protease</keyword>
<keyword evidence="1" id="KW-0472">Membrane</keyword>
<dbReference type="AlphaFoldDB" id="A0A239A3Q5"/>
<dbReference type="OrthoDB" id="3693644at2"/>
<accession>A0A239A3Q5</accession>
<keyword evidence="1" id="KW-0812">Transmembrane</keyword>
<evidence type="ECO:0000256" key="1">
    <source>
        <dbReference type="SAM" id="Phobius"/>
    </source>
</evidence>
<feature type="transmembrane region" description="Helical" evidence="1">
    <location>
        <begin position="145"/>
        <end position="164"/>
    </location>
</feature>
<dbReference type="PANTHER" id="PTHR35797:SF1">
    <property type="entry name" value="PROTEASE"/>
    <property type="match status" value="1"/>
</dbReference>
<dbReference type="Proteomes" id="UP000198282">
    <property type="component" value="Unassembled WGS sequence"/>
</dbReference>
<dbReference type="GO" id="GO:0006508">
    <property type="term" value="P:proteolysis"/>
    <property type="evidence" value="ECO:0007669"/>
    <property type="project" value="UniProtKB-KW"/>
</dbReference>
<name>A0A239A3Q5_9ACTN</name>
<feature type="transmembrane region" description="Helical" evidence="1">
    <location>
        <begin position="243"/>
        <end position="266"/>
    </location>
</feature>
<keyword evidence="3" id="KW-0378">Hydrolase</keyword>
<evidence type="ECO:0000313" key="3">
    <source>
        <dbReference type="EMBL" id="SNR89533.1"/>
    </source>
</evidence>
<evidence type="ECO:0000259" key="2">
    <source>
        <dbReference type="Pfam" id="PF02517"/>
    </source>
</evidence>
<dbReference type="Pfam" id="PF02517">
    <property type="entry name" value="Rce1-like"/>
    <property type="match status" value="1"/>
</dbReference>
<feature type="transmembrane region" description="Helical" evidence="1">
    <location>
        <begin position="185"/>
        <end position="202"/>
    </location>
</feature>
<protein>
    <submittedName>
        <fullName evidence="3">CAAX protease self-immunity</fullName>
    </submittedName>
</protein>
<feature type="transmembrane region" description="Helical" evidence="1">
    <location>
        <begin position="272"/>
        <end position="293"/>
    </location>
</feature>
<feature type="transmembrane region" description="Helical" evidence="1">
    <location>
        <begin position="89"/>
        <end position="116"/>
    </location>
</feature>
<keyword evidence="4" id="KW-1185">Reference proteome</keyword>
<proteinExistence type="predicted"/>
<dbReference type="InterPro" id="IPR042150">
    <property type="entry name" value="MmRce1-like"/>
</dbReference>
<evidence type="ECO:0000313" key="4">
    <source>
        <dbReference type="Proteomes" id="UP000198282"/>
    </source>
</evidence>
<organism evidence="3 4">
    <name type="scientific">Streptosporangium subroseum</name>
    <dbReference type="NCBI Taxonomy" id="106412"/>
    <lineage>
        <taxon>Bacteria</taxon>
        <taxon>Bacillati</taxon>
        <taxon>Actinomycetota</taxon>
        <taxon>Actinomycetes</taxon>
        <taxon>Streptosporangiales</taxon>
        <taxon>Streptosporangiaceae</taxon>
        <taxon>Streptosporangium</taxon>
    </lineage>
</organism>